<evidence type="ECO:0000256" key="8">
    <source>
        <dbReference type="SAM" id="Phobius"/>
    </source>
</evidence>
<keyword evidence="6 8" id="KW-0472">Membrane</keyword>
<feature type="transmembrane region" description="Helical" evidence="8">
    <location>
        <begin position="572"/>
        <end position="591"/>
    </location>
</feature>
<feature type="transmembrane region" description="Helical" evidence="8">
    <location>
        <begin position="26"/>
        <end position="47"/>
    </location>
</feature>
<dbReference type="GO" id="GO:0005886">
    <property type="term" value="C:plasma membrane"/>
    <property type="evidence" value="ECO:0007669"/>
    <property type="project" value="TreeGrafter"/>
</dbReference>
<dbReference type="InterPro" id="IPR003864">
    <property type="entry name" value="CSC1/OSCA1-like_7TM"/>
</dbReference>
<dbReference type="RefSeq" id="XP_025361494.1">
    <property type="nucleotide sequence ID" value="XM_025503899.1"/>
</dbReference>
<accession>A0A316UNJ8</accession>
<feature type="transmembrane region" description="Helical" evidence="8">
    <location>
        <begin position="107"/>
        <end position="126"/>
    </location>
</feature>
<sequence>MSKSDEPIGLIGDALNQSSQTSGSQVAIAAAAFVGLAIFTLGAFSLLRPNNKIVYQPKLKYAAGEKKPPPISDGVFGWIPPILKLGEADLLPLIGLDAVTYLRFCKMIVYITAILAIIMCGTLIPVDLTFHLKNGNDASTKQYNINALTMNSVSGNYIWAHVAMSYIGTIVALFFIWLNYRQMVRLRWKWFRSDDYQTSFNARTLMITHVDKRMRSDEALAGALSSIGMPYPTTDVHISRVVGQLPYLIEEHDETVRKLERVLAKWLKDPNHVPSKRPTMKIGAKMGFGGKQVDAVDYLTNRINNLEATIENWKERISERKPESYGFASMATVPFAHAAARSLRGKKPRGLEVTLAPPPRDIIWKNLNLSKSQRFRSSVWGFVILSILLFINAVPLVAVALISQMERFKGVLPFLATWQNSSSWSFSAVSGLAPPAISGVFGYFLPPLMRRIGKYRGVTTRNRLDRVITNQYFGFLIISQFIVFTLVGVTLTTIAAAIKNSKDARNVDHILATVKNQYLNMGNYWLTWIPLRLFVAAFDISQAIKLLYTWVLSAFLGRTPRDIREFTKPPSFDYAIYYANMLFLFAVGMLYATLAPLVLAFVAVCAFVSFYLYKYMHIYVVVTKNESGGRLWRVVINRLLVCIVFMQVILALAVALDQHWPAFACLPPILFVLAFKIYCRIAFDRQFDWYIPDASEIASLKTHTGDASHHRLARRFGHPSLHQKLFTPLVHAKVKHLLPQVYSGRLDEHDSYGDPSKTSVMAGPGGLEIKAVEEEECAYDPKLDNDAASIFSTSTAAPFRGAPSRQGTADFQTQYAGYMAGGPRNPGNAFEMNNLAAGSQENLLEKAAMYDDTGRQQHFRKGSAGTMLSFNSRPSPGNEIPPPQPAGAMYRPNTAGSQGSGNGNGSFFPPGAGGPIRPGQPVRQDSYGNVGRGTPPPPRGAGGYLDSGRSSPGPGQFYASPQRGPSPAGAQTPGSRGMYGAPSGYASPSNMSSASLVEVHPQHSMAVSAASMYAEAPQLPPSQFGGPPQPTSAARFYNSSPQQQHPQQAPYYPAGQQQPPRGGPPYYR</sequence>
<proteinExistence type="inferred from homology"/>
<dbReference type="Pfam" id="PF14703">
    <property type="entry name" value="PHM7_cyt"/>
    <property type="match status" value="1"/>
</dbReference>
<evidence type="ECO:0000259" key="10">
    <source>
        <dbReference type="Pfam" id="PF13967"/>
    </source>
</evidence>
<feature type="transmembrane region" description="Helical" evidence="8">
    <location>
        <begin position="529"/>
        <end position="551"/>
    </location>
</feature>
<evidence type="ECO:0000256" key="5">
    <source>
        <dbReference type="ARBA" id="ARBA00022989"/>
    </source>
</evidence>
<comment type="subcellular location">
    <subcellularLocation>
        <location evidence="1">Membrane</location>
        <topology evidence="1">Multi-pass membrane protein</topology>
    </subcellularLocation>
</comment>
<dbReference type="InterPro" id="IPR045122">
    <property type="entry name" value="Csc1-like"/>
</dbReference>
<comment type="similarity">
    <text evidence="2">Belongs to the CSC1 (TC 1.A.17) family.</text>
</comment>
<protein>
    <submittedName>
        <fullName evidence="12">DUF221-domain-containing protein</fullName>
    </submittedName>
</protein>
<feature type="domain" description="CSC1/OSCA1-like 7TM region" evidence="9">
    <location>
        <begin position="379"/>
        <end position="652"/>
    </location>
</feature>
<feature type="domain" description="CSC1/OSCA1-like N-terminal transmembrane" evidence="10">
    <location>
        <begin position="29"/>
        <end position="177"/>
    </location>
</feature>
<keyword evidence="3" id="KW-0813">Transport</keyword>
<dbReference type="STRING" id="1569628.A0A316UNJ8"/>
<dbReference type="EMBL" id="KZ819670">
    <property type="protein sequence ID" value="PWN26882.1"/>
    <property type="molecule type" value="Genomic_DNA"/>
</dbReference>
<evidence type="ECO:0000256" key="1">
    <source>
        <dbReference type="ARBA" id="ARBA00004141"/>
    </source>
</evidence>
<dbReference type="InterPro" id="IPR027815">
    <property type="entry name" value="CSC1/OSCA1-like_cyt"/>
</dbReference>
<evidence type="ECO:0000313" key="13">
    <source>
        <dbReference type="Proteomes" id="UP000245884"/>
    </source>
</evidence>
<evidence type="ECO:0000256" key="2">
    <source>
        <dbReference type="ARBA" id="ARBA00007779"/>
    </source>
</evidence>
<evidence type="ECO:0000256" key="7">
    <source>
        <dbReference type="SAM" id="MobiDB-lite"/>
    </source>
</evidence>
<name>A0A316UNJ8_9BASI</name>
<keyword evidence="4 8" id="KW-0812">Transmembrane</keyword>
<feature type="transmembrane region" description="Helical" evidence="8">
    <location>
        <begin position="634"/>
        <end position="654"/>
    </location>
</feature>
<feature type="compositionally biased region" description="Polar residues" evidence="7">
    <location>
        <begin position="866"/>
        <end position="875"/>
    </location>
</feature>
<dbReference type="GeneID" id="37025722"/>
<gene>
    <name evidence="12" type="ORF">BDZ90DRAFT_194176</name>
</gene>
<feature type="region of interest" description="Disordered" evidence="7">
    <location>
        <begin position="865"/>
        <end position="991"/>
    </location>
</feature>
<organism evidence="12 13">
    <name type="scientific">Jaminaea rosea</name>
    <dbReference type="NCBI Taxonomy" id="1569628"/>
    <lineage>
        <taxon>Eukaryota</taxon>
        <taxon>Fungi</taxon>
        <taxon>Dikarya</taxon>
        <taxon>Basidiomycota</taxon>
        <taxon>Ustilaginomycotina</taxon>
        <taxon>Exobasidiomycetes</taxon>
        <taxon>Microstromatales</taxon>
        <taxon>Microstromatales incertae sedis</taxon>
        <taxon>Jaminaea</taxon>
    </lineage>
</organism>
<dbReference type="Pfam" id="PF13967">
    <property type="entry name" value="RSN1_TM"/>
    <property type="match status" value="1"/>
</dbReference>
<evidence type="ECO:0000259" key="9">
    <source>
        <dbReference type="Pfam" id="PF02714"/>
    </source>
</evidence>
<dbReference type="PANTHER" id="PTHR13018">
    <property type="entry name" value="PROBABLE MEMBRANE PROTEIN DUF221-RELATED"/>
    <property type="match status" value="1"/>
</dbReference>
<feature type="transmembrane region" description="Helical" evidence="8">
    <location>
        <begin position="660"/>
        <end position="679"/>
    </location>
</feature>
<dbReference type="PANTHER" id="PTHR13018:SF149">
    <property type="entry name" value="DOMAIN PROTEIN, PUTATIVE (AFU_ORTHOLOGUE AFUA_3G11660)-RELATED"/>
    <property type="match status" value="1"/>
</dbReference>
<dbReference type="Proteomes" id="UP000245884">
    <property type="component" value="Unassembled WGS sequence"/>
</dbReference>
<feature type="compositionally biased region" description="Low complexity" evidence="7">
    <location>
        <begin position="1041"/>
        <end position="1060"/>
    </location>
</feature>
<dbReference type="Pfam" id="PF02714">
    <property type="entry name" value="RSN1_7TM"/>
    <property type="match status" value="1"/>
</dbReference>
<keyword evidence="5 8" id="KW-1133">Transmembrane helix</keyword>
<dbReference type="AlphaFoldDB" id="A0A316UNJ8"/>
<dbReference type="OrthoDB" id="2150324at2759"/>
<feature type="transmembrane region" description="Helical" evidence="8">
    <location>
        <begin position="158"/>
        <end position="180"/>
    </location>
</feature>
<feature type="transmembrane region" description="Helical" evidence="8">
    <location>
        <begin position="597"/>
        <end position="613"/>
    </location>
</feature>
<evidence type="ECO:0000256" key="3">
    <source>
        <dbReference type="ARBA" id="ARBA00022448"/>
    </source>
</evidence>
<keyword evidence="13" id="KW-1185">Reference proteome</keyword>
<evidence type="ECO:0000313" key="12">
    <source>
        <dbReference type="EMBL" id="PWN26882.1"/>
    </source>
</evidence>
<reference evidence="12 13" key="1">
    <citation type="journal article" date="2018" name="Mol. Biol. Evol.">
        <title>Broad Genomic Sampling Reveals a Smut Pathogenic Ancestry of the Fungal Clade Ustilaginomycotina.</title>
        <authorList>
            <person name="Kijpornyongpan T."/>
            <person name="Mondo S.J."/>
            <person name="Barry K."/>
            <person name="Sandor L."/>
            <person name="Lee J."/>
            <person name="Lipzen A."/>
            <person name="Pangilinan J."/>
            <person name="LaButti K."/>
            <person name="Hainaut M."/>
            <person name="Henrissat B."/>
            <person name="Grigoriev I.V."/>
            <person name="Spatafora J.W."/>
            <person name="Aime M.C."/>
        </authorList>
    </citation>
    <scope>NUCLEOTIDE SEQUENCE [LARGE SCALE GENOMIC DNA]</scope>
    <source>
        <strain evidence="12 13">MCA 5214</strain>
    </source>
</reference>
<feature type="transmembrane region" description="Helical" evidence="8">
    <location>
        <begin position="472"/>
        <end position="498"/>
    </location>
</feature>
<feature type="domain" description="CSC1/OSCA1-like cytosolic" evidence="11">
    <location>
        <begin position="202"/>
        <end position="366"/>
    </location>
</feature>
<evidence type="ECO:0000256" key="6">
    <source>
        <dbReference type="ARBA" id="ARBA00023136"/>
    </source>
</evidence>
<dbReference type="GO" id="GO:0005227">
    <property type="term" value="F:calcium-activated cation channel activity"/>
    <property type="evidence" value="ECO:0007669"/>
    <property type="project" value="InterPro"/>
</dbReference>
<feature type="region of interest" description="Disordered" evidence="7">
    <location>
        <begin position="1017"/>
        <end position="1068"/>
    </location>
</feature>
<feature type="transmembrane region" description="Helical" evidence="8">
    <location>
        <begin position="379"/>
        <end position="403"/>
    </location>
</feature>
<evidence type="ECO:0000256" key="4">
    <source>
        <dbReference type="ARBA" id="ARBA00022692"/>
    </source>
</evidence>
<feature type="transmembrane region" description="Helical" evidence="8">
    <location>
        <begin position="423"/>
        <end position="445"/>
    </location>
</feature>
<evidence type="ECO:0000259" key="11">
    <source>
        <dbReference type="Pfam" id="PF14703"/>
    </source>
</evidence>
<dbReference type="InterPro" id="IPR032880">
    <property type="entry name" value="CSC1/OSCA1-like_N"/>
</dbReference>